<dbReference type="AlphaFoldDB" id="A0A9P3PTL4"/>
<feature type="coiled-coil region" evidence="1">
    <location>
        <begin position="71"/>
        <end position="98"/>
    </location>
</feature>
<dbReference type="Proteomes" id="UP001063166">
    <property type="component" value="Unassembled WGS sequence"/>
</dbReference>
<accession>A0A9P3PTL4</accession>
<comment type="caution">
    <text evidence="2">The sequence shown here is derived from an EMBL/GenBank/DDBJ whole genome shotgun (WGS) entry which is preliminary data.</text>
</comment>
<organism evidence="2 3">
    <name type="scientific">Lyophyllum shimeji</name>
    <name type="common">Hon-shimeji</name>
    <name type="synonym">Tricholoma shimeji</name>
    <dbReference type="NCBI Taxonomy" id="47721"/>
    <lineage>
        <taxon>Eukaryota</taxon>
        <taxon>Fungi</taxon>
        <taxon>Dikarya</taxon>
        <taxon>Basidiomycota</taxon>
        <taxon>Agaricomycotina</taxon>
        <taxon>Agaricomycetes</taxon>
        <taxon>Agaricomycetidae</taxon>
        <taxon>Agaricales</taxon>
        <taxon>Tricholomatineae</taxon>
        <taxon>Lyophyllaceae</taxon>
        <taxon>Lyophyllum</taxon>
    </lineage>
</organism>
<keyword evidence="1" id="KW-0175">Coiled coil</keyword>
<evidence type="ECO:0000313" key="3">
    <source>
        <dbReference type="Proteomes" id="UP001063166"/>
    </source>
</evidence>
<name>A0A9P3PTL4_LYOSH</name>
<evidence type="ECO:0000313" key="2">
    <source>
        <dbReference type="EMBL" id="GLB42615.1"/>
    </source>
</evidence>
<sequence>MATLQAFQAMSDALLPYLAIPPILPPSEQRAYLVASLEFAYTAVELVEEQLETNLRAAQAGLESAATAEEVLAMERRLVEEQRKMDEMKAQLRVETARAIRAKHRPRRTDTT</sequence>
<dbReference type="OrthoDB" id="2947936at2759"/>
<gene>
    <name evidence="2" type="ORF">LshimejAT787_1200640</name>
</gene>
<dbReference type="EMBL" id="BRPK01000012">
    <property type="protein sequence ID" value="GLB42615.1"/>
    <property type="molecule type" value="Genomic_DNA"/>
</dbReference>
<protein>
    <submittedName>
        <fullName evidence="2">Uncharacterized protein</fullName>
    </submittedName>
</protein>
<evidence type="ECO:0000256" key="1">
    <source>
        <dbReference type="SAM" id="Coils"/>
    </source>
</evidence>
<keyword evidence="3" id="KW-1185">Reference proteome</keyword>
<reference evidence="2" key="1">
    <citation type="submission" date="2022-07" db="EMBL/GenBank/DDBJ databases">
        <title>The genome of Lyophyllum shimeji provides insight into the initial evolution of ectomycorrhizal fungal genome.</title>
        <authorList>
            <person name="Kobayashi Y."/>
            <person name="Shibata T."/>
            <person name="Hirakawa H."/>
            <person name="Shigenobu S."/>
            <person name="Nishiyama T."/>
            <person name="Yamada A."/>
            <person name="Hasebe M."/>
            <person name="Kawaguchi M."/>
        </authorList>
    </citation>
    <scope>NUCLEOTIDE SEQUENCE</scope>
    <source>
        <strain evidence="2">AT787</strain>
    </source>
</reference>
<proteinExistence type="predicted"/>